<evidence type="ECO:0000259" key="1">
    <source>
        <dbReference type="Pfam" id="PF08818"/>
    </source>
</evidence>
<dbReference type="PATRIC" id="fig|1302272.5.peg.1610"/>
<sequence>MTEIEMYIHQFSESQQQLANALYGLLRELLPEAEERISYAMPTFWQGKAIVYFGISKHHVGFYPTAEPIAHFAAELSSYQTTKGAIHLSLDQPLPKELITKIVRYRLAHLNDRAVSPRQSRPRQVMPEEVFEALKQADVMTAYEARPPYQRNDYLSWIKRAKRPATQAKRLAQMVAELQQGDTYMKMAWSPKKHRS</sequence>
<name>A0A0R1HPS4_9LACO</name>
<organism evidence="2 3">
    <name type="scientific">Secundilactobacillus kimchicus JCM 15530</name>
    <dbReference type="NCBI Taxonomy" id="1302272"/>
    <lineage>
        <taxon>Bacteria</taxon>
        <taxon>Bacillati</taxon>
        <taxon>Bacillota</taxon>
        <taxon>Bacilli</taxon>
        <taxon>Lactobacillales</taxon>
        <taxon>Lactobacillaceae</taxon>
        <taxon>Secundilactobacillus</taxon>
    </lineage>
</organism>
<dbReference type="EMBL" id="AZCX01000003">
    <property type="protein sequence ID" value="KRK48486.1"/>
    <property type="molecule type" value="Genomic_DNA"/>
</dbReference>
<dbReference type="Pfam" id="PF13376">
    <property type="entry name" value="OmdA"/>
    <property type="match status" value="1"/>
</dbReference>
<dbReference type="InterPro" id="IPR014922">
    <property type="entry name" value="YdhG-like"/>
</dbReference>
<dbReference type="Pfam" id="PF08818">
    <property type="entry name" value="DUF1801"/>
    <property type="match status" value="1"/>
</dbReference>
<proteinExistence type="predicted"/>
<dbReference type="SUPFAM" id="SSF159888">
    <property type="entry name" value="YdhG-like"/>
    <property type="match status" value="1"/>
</dbReference>
<dbReference type="OrthoDB" id="115213at2"/>
<keyword evidence="3" id="KW-1185">Reference proteome</keyword>
<evidence type="ECO:0000313" key="3">
    <source>
        <dbReference type="Proteomes" id="UP000050911"/>
    </source>
</evidence>
<feature type="domain" description="YdhG-like" evidence="1">
    <location>
        <begin position="16"/>
        <end position="106"/>
    </location>
</feature>
<reference evidence="2 3" key="1">
    <citation type="journal article" date="2015" name="Genome Announc.">
        <title>Expanding the biotechnology potential of lactobacilli through comparative genomics of 213 strains and associated genera.</title>
        <authorList>
            <person name="Sun Z."/>
            <person name="Harris H.M."/>
            <person name="McCann A."/>
            <person name="Guo C."/>
            <person name="Argimon S."/>
            <person name="Zhang W."/>
            <person name="Yang X."/>
            <person name="Jeffery I.B."/>
            <person name="Cooney J.C."/>
            <person name="Kagawa T.F."/>
            <person name="Liu W."/>
            <person name="Song Y."/>
            <person name="Salvetti E."/>
            <person name="Wrobel A."/>
            <person name="Rasinkangas P."/>
            <person name="Parkhill J."/>
            <person name="Rea M.C."/>
            <person name="O'Sullivan O."/>
            <person name="Ritari J."/>
            <person name="Douillard F.P."/>
            <person name="Paul Ross R."/>
            <person name="Yang R."/>
            <person name="Briner A.E."/>
            <person name="Felis G.E."/>
            <person name="de Vos W.M."/>
            <person name="Barrangou R."/>
            <person name="Klaenhammer T.R."/>
            <person name="Caufield P.W."/>
            <person name="Cui Y."/>
            <person name="Zhang H."/>
            <person name="O'Toole P.W."/>
        </authorList>
    </citation>
    <scope>NUCLEOTIDE SEQUENCE [LARGE SCALE GENOMIC DNA]</scope>
    <source>
        <strain evidence="2 3">JCM 15530</strain>
    </source>
</reference>
<accession>A0A0R1HPS4</accession>
<dbReference type="Gene3D" id="3.90.1150.200">
    <property type="match status" value="1"/>
</dbReference>
<dbReference type="AlphaFoldDB" id="A0A0R1HPS4"/>
<protein>
    <recommendedName>
        <fullName evidence="1">YdhG-like domain-containing protein</fullName>
    </recommendedName>
</protein>
<comment type="caution">
    <text evidence="2">The sequence shown here is derived from an EMBL/GenBank/DDBJ whole genome shotgun (WGS) entry which is preliminary data.</text>
</comment>
<dbReference type="Proteomes" id="UP000050911">
    <property type="component" value="Unassembled WGS sequence"/>
</dbReference>
<dbReference type="STRING" id="1302272.FC96_GL001593"/>
<gene>
    <name evidence="2" type="ORF">FC96_GL001593</name>
</gene>
<dbReference type="RefSeq" id="WP_082593342.1">
    <property type="nucleotide sequence ID" value="NZ_AZCX01000003.1"/>
</dbReference>
<evidence type="ECO:0000313" key="2">
    <source>
        <dbReference type="EMBL" id="KRK48486.1"/>
    </source>
</evidence>